<evidence type="ECO:0000256" key="4">
    <source>
        <dbReference type="ARBA" id="ARBA00022729"/>
    </source>
</evidence>
<protein>
    <submittedName>
        <fullName evidence="7">ABC transporter substrate-binding protein</fullName>
    </submittedName>
</protein>
<reference evidence="8" key="1">
    <citation type="journal article" date="2019" name="Int. J. Syst. Evol. Microbiol.">
        <title>The Global Catalogue of Microorganisms (GCM) 10K type strain sequencing project: providing services to taxonomists for standard genome sequencing and annotation.</title>
        <authorList>
            <consortium name="The Broad Institute Genomics Platform"/>
            <consortium name="The Broad Institute Genome Sequencing Center for Infectious Disease"/>
            <person name="Wu L."/>
            <person name="Ma J."/>
        </authorList>
    </citation>
    <scope>NUCLEOTIDE SEQUENCE [LARGE SCALE GENOMIC DNA]</scope>
    <source>
        <strain evidence="8">NBRC 110044</strain>
    </source>
</reference>
<feature type="domain" description="Solute-binding protein family 5" evidence="6">
    <location>
        <begin position="198"/>
        <end position="634"/>
    </location>
</feature>
<keyword evidence="4" id="KW-0732">Signal</keyword>
<comment type="subcellular location">
    <subcellularLocation>
        <location evidence="1">Cell envelope</location>
    </subcellularLocation>
</comment>
<dbReference type="InterPro" id="IPR039424">
    <property type="entry name" value="SBP_5"/>
</dbReference>
<keyword evidence="8" id="KW-1185">Reference proteome</keyword>
<dbReference type="EMBL" id="BSOG01000003">
    <property type="protein sequence ID" value="GLR13925.1"/>
    <property type="molecule type" value="Genomic_DNA"/>
</dbReference>
<accession>A0ABQ5YG09</accession>
<dbReference type="Gene3D" id="3.40.190.10">
    <property type="entry name" value="Periplasmic binding protein-like II"/>
    <property type="match status" value="1"/>
</dbReference>
<proteinExistence type="inferred from homology"/>
<evidence type="ECO:0000313" key="8">
    <source>
        <dbReference type="Proteomes" id="UP001156706"/>
    </source>
</evidence>
<comment type="similarity">
    <text evidence="2">Belongs to the bacterial solute-binding protein 5 family.</text>
</comment>
<keyword evidence="3" id="KW-0813">Transport</keyword>
<dbReference type="PANTHER" id="PTHR30290:SF10">
    <property type="entry name" value="PERIPLASMIC OLIGOPEPTIDE-BINDING PROTEIN-RELATED"/>
    <property type="match status" value="1"/>
</dbReference>
<dbReference type="Proteomes" id="UP001156706">
    <property type="component" value="Unassembled WGS sequence"/>
</dbReference>
<comment type="caution">
    <text evidence="7">The sequence shown here is derived from an EMBL/GenBank/DDBJ whole genome shotgun (WGS) entry which is preliminary data.</text>
</comment>
<keyword evidence="5" id="KW-0812">Transmembrane</keyword>
<evidence type="ECO:0000313" key="7">
    <source>
        <dbReference type="EMBL" id="GLR13925.1"/>
    </source>
</evidence>
<feature type="transmembrane region" description="Helical" evidence="5">
    <location>
        <begin position="736"/>
        <end position="757"/>
    </location>
</feature>
<dbReference type="Gene3D" id="3.10.105.10">
    <property type="entry name" value="Dipeptide-binding Protein, Domain 3"/>
    <property type="match status" value="1"/>
</dbReference>
<dbReference type="PANTHER" id="PTHR30290">
    <property type="entry name" value="PERIPLASMIC BINDING COMPONENT OF ABC TRANSPORTER"/>
    <property type="match status" value="1"/>
</dbReference>
<name>A0ABQ5YG09_9NEIS</name>
<dbReference type="InterPro" id="IPR000914">
    <property type="entry name" value="SBP_5_dom"/>
</dbReference>
<organism evidence="7 8">
    <name type="scientific">Chitinimonas prasina</name>
    <dbReference type="NCBI Taxonomy" id="1434937"/>
    <lineage>
        <taxon>Bacteria</taxon>
        <taxon>Pseudomonadati</taxon>
        <taxon>Pseudomonadota</taxon>
        <taxon>Betaproteobacteria</taxon>
        <taxon>Neisseriales</taxon>
        <taxon>Chitinibacteraceae</taxon>
        <taxon>Chitinimonas</taxon>
    </lineage>
</organism>
<dbReference type="CDD" id="cd08505">
    <property type="entry name" value="PBP2_NikA_DppA_OppA_like_18"/>
    <property type="match status" value="1"/>
</dbReference>
<evidence type="ECO:0000256" key="2">
    <source>
        <dbReference type="ARBA" id="ARBA00005695"/>
    </source>
</evidence>
<keyword evidence="5" id="KW-1133">Transmembrane helix</keyword>
<evidence type="ECO:0000256" key="1">
    <source>
        <dbReference type="ARBA" id="ARBA00004196"/>
    </source>
</evidence>
<dbReference type="SUPFAM" id="SSF53850">
    <property type="entry name" value="Periplasmic binding protein-like II"/>
    <property type="match status" value="1"/>
</dbReference>
<gene>
    <name evidence="7" type="ORF">GCM10007907_27150</name>
</gene>
<evidence type="ECO:0000256" key="5">
    <source>
        <dbReference type="SAM" id="Phobius"/>
    </source>
</evidence>
<sequence>MIAAFAPLGVPLSAGRAMLVLQPYSLSLRALRRSLLLAVTPALLLLGGCEVANQPHSQADLTGDVMFSSFQERPKFLDPVSSYNLNETPWTYQTYEPLLHYHYLKRPYTLEGLTATEVPVPRYYDKAGNSLPDDAPSEQIATSIYTIKLQPGIRYQPHPALARDAAGQLLYHDLKPAQLAGKYSIWDFPLAQAASSSREVTAEDYVYQIKRLASPYVPTPSPIYNLLNQYIVGLQDLGEQLKAERNAQLQQRDPRDRYLPWRDLREVKLEGARALDARTLEIRIAGKYPQFKYWMAMTFFVPIPWEADRFYAQRGMAEHSLSLNTWPVGTGPFMLTEQSASRYVMVRNPNYRDMRYPSEGSAEDKAQGLLADAGKRLPFLDKLVFLQEKESEPEQAKFMQGYYDVPDLSRIDVGFVFLKEAMDQTGRWQVLREHGVKLEPTIEPTSWYMGFNWLDPVVGGGKNPEEAERHRKLRQAIAIATDWEEHNAIFFDTYGPSVPAMGPIPPGLFGYRTGEAGINPVTHVWRDGQAVRRPLADAKRLLAEAGYPDGRDAKSGKPLLLFYDSNGVGPAYQARLDWQVKQMQKLGIQLEIRASDYNRFQDRMRKGNAQLYFWGWFSDYPDPENYLFLLNSTQSKVKFEGENASNYANPEYDKLYTRMRDLPDNAERQQVIDQMVAMVQRDAPWSWGLFPGSLGVYQQWVHNAKPTSIANDKVKYMRVDGALRASKVAQWNQPRVWPLGVGVLALGLLLWPAWRIYRRRERATARTLRINSGRRASKGAQA</sequence>
<evidence type="ECO:0000259" key="6">
    <source>
        <dbReference type="Pfam" id="PF00496"/>
    </source>
</evidence>
<evidence type="ECO:0000256" key="3">
    <source>
        <dbReference type="ARBA" id="ARBA00022448"/>
    </source>
</evidence>
<dbReference type="Pfam" id="PF00496">
    <property type="entry name" value="SBP_bac_5"/>
    <property type="match status" value="1"/>
</dbReference>
<keyword evidence="5" id="KW-0472">Membrane</keyword>